<dbReference type="GeneID" id="20661865"/>
<proteinExistence type="inferred from homology"/>
<comment type="function">
    <text evidence="12">tRNA methylase which 2'-O-methylates cytidine(4) in tRNA(Pro) and tRNA(Gly)(GCC), and adenosine(4) in tRNA(His).</text>
</comment>
<name>G5AFJ3_PHYSP</name>
<evidence type="ECO:0000313" key="15">
    <source>
        <dbReference type="EMBL" id="EGZ05983.1"/>
    </source>
</evidence>
<dbReference type="PANTHER" id="PTHR12998">
    <property type="entry name" value="TRNA:M(4)X MODIFICATION ENZYME TRM13 HOMOLOG"/>
    <property type="match status" value="1"/>
</dbReference>
<feature type="region of interest" description="Disordered" evidence="13">
    <location>
        <begin position="1"/>
        <end position="25"/>
    </location>
</feature>
<feature type="compositionally biased region" description="Basic and acidic residues" evidence="13">
    <location>
        <begin position="1"/>
        <end position="14"/>
    </location>
</feature>
<comment type="similarity">
    <text evidence="1 12">Belongs to the methyltransferase TRM13 family.</text>
</comment>
<dbReference type="InterPro" id="IPR007871">
    <property type="entry name" value="Methyltransferase_TRM13"/>
</dbReference>
<evidence type="ECO:0000256" key="6">
    <source>
        <dbReference type="ARBA" id="ARBA00022723"/>
    </source>
</evidence>
<dbReference type="InterPro" id="IPR039044">
    <property type="entry name" value="Trm13"/>
</dbReference>
<keyword evidence="3 12" id="KW-0808">Transferase</keyword>
<evidence type="ECO:0000256" key="5">
    <source>
        <dbReference type="ARBA" id="ARBA00022694"/>
    </source>
</evidence>
<feature type="region of interest" description="Disordered" evidence="13">
    <location>
        <begin position="131"/>
        <end position="167"/>
    </location>
</feature>
<dbReference type="Pfam" id="PF11722">
    <property type="entry name" value="zf-TRM13_CCCH"/>
    <property type="match status" value="1"/>
</dbReference>
<dbReference type="STRING" id="1094619.G5AFJ3"/>
<reference evidence="15 16" key="1">
    <citation type="journal article" date="2006" name="Science">
        <title>Phytophthora genome sequences uncover evolutionary origins and mechanisms of pathogenesis.</title>
        <authorList>
            <person name="Tyler B.M."/>
            <person name="Tripathy S."/>
            <person name="Zhang X."/>
            <person name="Dehal P."/>
            <person name="Jiang R.H."/>
            <person name="Aerts A."/>
            <person name="Arredondo F.D."/>
            <person name="Baxter L."/>
            <person name="Bensasson D."/>
            <person name="Beynon J.L."/>
            <person name="Chapman J."/>
            <person name="Damasceno C.M."/>
            <person name="Dorrance A.E."/>
            <person name="Dou D."/>
            <person name="Dickerman A.W."/>
            <person name="Dubchak I.L."/>
            <person name="Garbelotto M."/>
            <person name="Gijzen M."/>
            <person name="Gordon S.G."/>
            <person name="Govers F."/>
            <person name="Grunwald N.J."/>
            <person name="Huang W."/>
            <person name="Ivors K.L."/>
            <person name="Jones R.W."/>
            <person name="Kamoun S."/>
            <person name="Krampis K."/>
            <person name="Lamour K.H."/>
            <person name="Lee M.K."/>
            <person name="McDonald W.H."/>
            <person name="Medina M."/>
            <person name="Meijer H.J."/>
            <person name="Nordberg E.K."/>
            <person name="Maclean D.J."/>
            <person name="Ospina-Giraldo M.D."/>
            <person name="Morris P.F."/>
            <person name="Phuntumart V."/>
            <person name="Putnam N.H."/>
            <person name="Rash S."/>
            <person name="Rose J.K."/>
            <person name="Sakihama Y."/>
            <person name="Salamov A.A."/>
            <person name="Savidor A."/>
            <person name="Scheuring C.F."/>
            <person name="Smith B.M."/>
            <person name="Sobral B.W."/>
            <person name="Terry A."/>
            <person name="Torto-Alalibo T.A."/>
            <person name="Win J."/>
            <person name="Xu Z."/>
            <person name="Zhang H."/>
            <person name="Grigoriev I.V."/>
            <person name="Rokhsar D.S."/>
            <person name="Boore J.L."/>
        </authorList>
    </citation>
    <scope>NUCLEOTIDE SEQUENCE [LARGE SCALE GENOMIC DNA]</scope>
    <source>
        <strain evidence="15 16">P6497</strain>
    </source>
</reference>
<comment type="catalytic activity">
    <reaction evidence="11 12">
        <text>adenosine(4) in tRNA(His) + S-adenosyl-L-methionine = 2'-O-methyladenosine(4) in tRNA(His) + S-adenosyl-L-homocysteine + H(+)</text>
        <dbReference type="Rhea" id="RHEA:43196"/>
        <dbReference type="Rhea" id="RHEA-COMP:10401"/>
        <dbReference type="Rhea" id="RHEA-COMP:10402"/>
        <dbReference type="ChEBI" id="CHEBI:15378"/>
        <dbReference type="ChEBI" id="CHEBI:57856"/>
        <dbReference type="ChEBI" id="CHEBI:59789"/>
        <dbReference type="ChEBI" id="CHEBI:74411"/>
        <dbReference type="ChEBI" id="CHEBI:74477"/>
        <dbReference type="EC" id="2.1.1.225"/>
    </reaction>
</comment>
<accession>G5AFJ3</accession>
<dbReference type="RefSeq" id="XP_009538844.1">
    <property type="nucleotide sequence ID" value="XM_009540549.1"/>
</dbReference>
<keyword evidence="5 12" id="KW-0819">tRNA processing</keyword>
<dbReference type="AlphaFoldDB" id="G5AFJ3"/>
<comment type="catalytic activity">
    <reaction evidence="10 12">
        <text>cytidine(4) in tRNA(Gly)(GCC) + S-adenosyl-L-methionine = 2'-O-methylcytidine(4) in tRNA(Gly)(GCC) + S-adenosyl-L-homocysteine + H(+)</text>
        <dbReference type="Rhea" id="RHEA:43192"/>
        <dbReference type="Rhea" id="RHEA-COMP:10399"/>
        <dbReference type="Rhea" id="RHEA-COMP:10400"/>
        <dbReference type="ChEBI" id="CHEBI:15378"/>
        <dbReference type="ChEBI" id="CHEBI:57856"/>
        <dbReference type="ChEBI" id="CHEBI:59789"/>
        <dbReference type="ChEBI" id="CHEBI:74495"/>
        <dbReference type="ChEBI" id="CHEBI:82748"/>
        <dbReference type="EC" id="2.1.1.225"/>
    </reaction>
</comment>
<dbReference type="InParanoid" id="G5AFJ3"/>
<keyword evidence="7 12" id="KW-0863">Zinc-finger</keyword>
<evidence type="ECO:0000256" key="1">
    <source>
        <dbReference type="ARBA" id="ARBA00005265"/>
    </source>
</evidence>
<dbReference type="Pfam" id="PF05206">
    <property type="entry name" value="TRM13"/>
    <property type="match status" value="1"/>
</dbReference>
<dbReference type="EMBL" id="JH159165">
    <property type="protein sequence ID" value="EGZ05983.1"/>
    <property type="molecule type" value="Genomic_DNA"/>
</dbReference>
<dbReference type="GO" id="GO:0030488">
    <property type="term" value="P:tRNA methylation"/>
    <property type="evidence" value="ECO:0007669"/>
    <property type="project" value="InterPro"/>
</dbReference>
<keyword evidence="16" id="KW-1185">Reference proteome</keyword>
<protein>
    <recommendedName>
        <fullName evidence="12">tRNA:m(4)X modification enzyme TRM13</fullName>
        <ecNumber evidence="12">2.1.1.225</ecNumber>
    </recommendedName>
</protein>
<evidence type="ECO:0000256" key="10">
    <source>
        <dbReference type="ARBA" id="ARBA00048635"/>
    </source>
</evidence>
<evidence type="ECO:0000256" key="13">
    <source>
        <dbReference type="SAM" id="MobiDB-lite"/>
    </source>
</evidence>
<sequence length="483" mass="53661">METKRSAEQLGRDAQRKRRKQAKAEAKDGGQWDRCMFKVVRKNRYCNIARVPGSMFCGNHLPDSDAAVSKKSQKFKAATRRRVPCPVDASHTVYEYDLAKHVLVCNRVKDADIMKKLPYYSHNINSGGTHCSDNSAASSDTAEQEVAADKEKDEEEKEHSEPSAQEQQGIIDKLLAIDFADLRKRIDAAYESCVGELALEKLHHKCCDQLFEEKKKAGASQSVLRHIEQQTSIIGHMEQVKLLQDSNAAFVELGAGRGMLSLALAQMFPDSLYVLIDRAHTRGKADRFIGGEGKGEEAEKDSSTTLRAKIDIRHLNFAGMEEILNKPIVCMSKHLCGVATDLSLRAIAQTLPDSKSESSEGASNSVSSSFQGLAIALCCHHVCAWEDYVNPAFFQAQGFKPEEFQLLTSMTSWTTCGMGLEGDAVKHILGISKDERAVLGRKCKRIIDAGRAAYLTQMKLKTRLVHYCDTKDSLENCLLLAWR</sequence>
<gene>
    <name evidence="15" type="ORF">PHYSODRAFT_533448</name>
</gene>
<organism evidence="15 16">
    <name type="scientific">Phytophthora sojae (strain P6497)</name>
    <name type="common">Soybean stem and root rot agent</name>
    <name type="synonym">Phytophthora megasperma f. sp. glycines</name>
    <dbReference type="NCBI Taxonomy" id="1094619"/>
    <lineage>
        <taxon>Eukaryota</taxon>
        <taxon>Sar</taxon>
        <taxon>Stramenopiles</taxon>
        <taxon>Oomycota</taxon>
        <taxon>Peronosporomycetes</taxon>
        <taxon>Peronosporales</taxon>
        <taxon>Peronosporaceae</taxon>
        <taxon>Phytophthora</taxon>
    </lineage>
</organism>
<evidence type="ECO:0000256" key="9">
    <source>
        <dbReference type="ARBA" id="ARBA00048165"/>
    </source>
</evidence>
<evidence type="ECO:0000256" key="12">
    <source>
        <dbReference type="RuleBase" id="RU367103"/>
    </source>
</evidence>
<evidence type="ECO:0000256" key="11">
    <source>
        <dbReference type="ARBA" id="ARBA00049393"/>
    </source>
</evidence>
<comment type="catalytic activity">
    <reaction evidence="9 12">
        <text>cytidine(4) in tRNA(Pro) + S-adenosyl-L-methionine = 2'-O-methylcytidine(4) in tRNA(Pro) + S-adenosyl-L-homocysteine + H(+)</text>
        <dbReference type="Rhea" id="RHEA:32767"/>
        <dbReference type="Rhea" id="RHEA-COMP:10397"/>
        <dbReference type="Rhea" id="RHEA-COMP:10398"/>
        <dbReference type="ChEBI" id="CHEBI:15378"/>
        <dbReference type="ChEBI" id="CHEBI:57856"/>
        <dbReference type="ChEBI" id="CHEBI:59789"/>
        <dbReference type="ChEBI" id="CHEBI:74495"/>
        <dbReference type="ChEBI" id="CHEBI:82748"/>
        <dbReference type="EC" id="2.1.1.225"/>
    </reaction>
</comment>
<evidence type="ECO:0000256" key="3">
    <source>
        <dbReference type="ARBA" id="ARBA00022679"/>
    </source>
</evidence>
<evidence type="ECO:0000256" key="4">
    <source>
        <dbReference type="ARBA" id="ARBA00022691"/>
    </source>
</evidence>
<evidence type="ECO:0000256" key="7">
    <source>
        <dbReference type="ARBA" id="ARBA00022771"/>
    </source>
</evidence>
<dbReference type="InterPro" id="IPR021721">
    <property type="entry name" value="Znf_CCCH-type_TRM13"/>
</dbReference>
<dbReference type="KEGG" id="psoj:PHYSODRAFT_533448"/>
<evidence type="ECO:0000256" key="2">
    <source>
        <dbReference type="ARBA" id="ARBA00022603"/>
    </source>
</evidence>
<dbReference type="GO" id="GO:0106050">
    <property type="term" value="F:tRNA 2'-O-methyltransferase activity"/>
    <property type="evidence" value="ECO:0007669"/>
    <property type="project" value="UniProtKB-UniRule"/>
</dbReference>
<dbReference type="GO" id="GO:0008270">
    <property type="term" value="F:zinc ion binding"/>
    <property type="evidence" value="ECO:0007669"/>
    <property type="project" value="UniProtKB-KW"/>
</dbReference>
<evidence type="ECO:0000313" key="16">
    <source>
        <dbReference type="Proteomes" id="UP000002640"/>
    </source>
</evidence>
<keyword evidence="2 12" id="KW-0489">Methyltransferase</keyword>
<dbReference type="OMA" id="HRCSWRS"/>
<dbReference type="PANTHER" id="PTHR12998:SF0">
    <property type="entry name" value="TRNA:M(4)X MODIFICATION ENZYME TRM13 HOMOLOG"/>
    <property type="match status" value="1"/>
</dbReference>
<keyword evidence="8 12" id="KW-0862">Zinc</keyword>
<evidence type="ECO:0000259" key="14">
    <source>
        <dbReference type="PROSITE" id="PS51800"/>
    </source>
</evidence>
<evidence type="ECO:0000256" key="8">
    <source>
        <dbReference type="ARBA" id="ARBA00022833"/>
    </source>
</evidence>
<dbReference type="Pfam" id="PF05253">
    <property type="entry name" value="zf-U11-48K"/>
    <property type="match status" value="1"/>
</dbReference>
<dbReference type="InterPro" id="IPR022776">
    <property type="entry name" value="TRM13/UPF0224_CHHC_Znf_dom"/>
</dbReference>
<dbReference type="PROSITE" id="PS51800">
    <property type="entry name" value="ZF_CHHC_U11_48K"/>
    <property type="match status" value="1"/>
</dbReference>
<feature type="compositionally biased region" description="Basic and acidic residues" evidence="13">
    <location>
        <begin position="147"/>
        <end position="161"/>
    </location>
</feature>
<keyword evidence="4 12" id="KW-0949">S-adenosyl-L-methionine</keyword>
<dbReference type="Proteomes" id="UP000002640">
    <property type="component" value="Unassembled WGS sequence"/>
</dbReference>
<dbReference type="EC" id="2.1.1.225" evidence="12"/>
<feature type="domain" description="CHHC U11-48K-type" evidence="14">
    <location>
        <begin position="82"/>
        <end position="109"/>
    </location>
</feature>
<feature type="compositionally biased region" description="Polar residues" evidence="13">
    <location>
        <begin position="131"/>
        <end position="141"/>
    </location>
</feature>
<keyword evidence="6 12" id="KW-0479">Metal-binding</keyword>